<dbReference type="InterPro" id="IPR001586">
    <property type="entry name" value="Beta-lactam_class-C_AS"/>
</dbReference>
<evidence type="ECO:0000313" key="9">
    <source>
        <dbReference type="EMBL" id="TWR96473.1"/>
    </source>
</evidence>
<evidence type="ECO:0000313" key="10">
    <source>
        <dbReference type="Proteomes" id="UP000317901"/>
    </source>
</evidence>
<dbReference type="InterPro" id="IPR012338">
    <property type="entry name" value="Beta-lactam/transpept-like"/>
</dbReference>
<dbReference type="GO" id="GO:0030288">
    <property type="term" value="C:outer membrane-bounded periplasmic space"/>
    <property type="evidence" value="ECO:0007669"/>
    <property type="project" value="InterPro"/>
</dbReference>
<comment type="similarity">
    <text evidence="2 6">Belongs to the class-C beta-lactamase family.</text>
</comment>
<dbReference type="RefSeq" id="WP_146425757.1">
    <property type="nucleotide sequence ID" value="NZ_CP142033.1"/>
</dbReference>
<keyword evidence="5 6" id="KW-0046">Antibiotic resistance</keyword>
<dbReference type="InterPro" id="IPR001466">
    <property type="entry name" value="Beta-lactam-related"/>
</dbReference>
<name>A0A5C5Q4N7_9PSED</name>
<dbReference type="PANTHER" id="PTHR46825">
    <property type="entry name" value="D-ALANYL-D-ALANINE-CARBOXYPEPTIDASE/ENDOPEPTIDASE AMPH"/>
    <property type="match status" value="1"/>
</dbReference>
<sequence>MLSPPKMSLAACALIGLSVFTRAAIAENAVPATLDSVVQQAATEVMKAHDISGLAIAVSHDGIQQFYSFGVASKATQAPVTPDTLFEVGSISKLFTATLAAYAQANGQLSLTDPVEKYLPELQGSAFGKVLLMHLATHTAGGFPLQVPERVKNEQQLMDYLKAWKPIYPSGTQRSYANPSIGMLGMIAAKSMNQPFVAAMENTLFPALGLSSSYLQVPAAKMSLYAQGYNSDDQPVRVNPGVLANEAYGVKTSVHDLIHFAELNIGLGNSQPKTQRAIAQTHTGYFQIGPMTQDLIWEQYPYPVTLKNLLTGNSNKMAYENNGALALNPPMAPQQAVWMNKTGSTSGFGGYIALIPIKKQAVVILANKNYPNSERIELAYKIFNALN</sequence>
<dbReference type="SUPFAM" id="SSF56601">
    <property type="entry name" value="beta-lactamase/transpeptidase-like"/>
    <property type="match status" value="1"/>
</dbReference>
<dbReference type="GO" id="GO:0008800">
    <property type="term" value="F:beta-lactamase activity"/>
    <property type="evidence" value="ECO:0007669"/>
    <property type="project" value="UniProtKB-UniRule"/>
</dbReference>
<dbReference type="EC" id="3.5.2.6" evidence="3 6"/>
<evidence type="ECO:0000256" key="3">
    <source>
        <dbReference type="ARBA" id="ARBA00012865"/>
    </source>
</evidence>
<dbReference type="GO" id="GO:0046677">
    <property type="term" value="P:response to antibiotic"/>
    <property type="evidence" value="ECO:0007669"/>
    <property type="project" value="UniProtKB-UniRule"/>
</dbReference>
<dbReference type="EMBL" id="VFIP01000011">
    <property type="protein sequence ID" value="TWR96473.1"/>
    <property type="molecule type" value="Genomic_DNA"/>
</dbReference>
<dbReference type="GO" id="GO:0017001">
    <property type="term" value="P:antibiotic catabolic process"/>
    <property type="evidence" value="ECO:0007669"/>
    <property type="project" value="InterPro"/>
</dbReference>
<keyword evidence="7" id="KW-0732">Signal</keyword>
<keyword evidence="4 6" id="KW-0378">Hydrolase</keyword>
<feature type="chain" id="PRO_5022793680" description="Beta-lactamase" evidence="7">
    <location>
        <begin position="24"/>
        <end position="387"/>
    </location>
</feature>
<evidence type="ECO:0000256" key="6">
    <source>
        <dbReference type="RuleBase" id="RU361140"/>
    </source>
</evidence>
<evidence type="ECO:0000256" key="2">
    <source>
        <dbReference type="ARBA" id="ARBA00007840"/>
    </source>
</evidence>
<protein>
    <recommendedName>
        <fullName evidence="3 6">Beta-lactamase</fullName>
        <ecNumber evidence="3 6">3.5.2.6</ecNumber>
    </recommendedName>
</protein>
<gene>
    <name evidence="9" type="ORF">FJD37_07810</name>
</gene>
<evidence type="ECO:0000259" key="8">
    <source>
        <dbReference type="Pfam" id="PF00144"/>
    </source>
</evidence>
<dbReference type="Pfam" id="PF00144">
    <property type="entry name" value="Beta-lactamase"/>
    <property type="match status" value="1"/>
</dbReference>
<dbReference type="Proteomes" id="UP000317901">
    <property type="component" value="Unassembled WGS sequence"/>
</dbReference>
<accession>A0A5C5Q4N7</accession>
<organism evidence="9 10">
    <name type="scientific">Pseudomonas saxonica</name>
    <dbReference type="NCBI Taxonomy" id="2600598"/>
    <lineage>
        <taxon>Bacteria</taxon>
        <taxon>Pseudomonadati</taxon>
        <taxon>Pseudomonadota</taxon>
        <taxon>Gammaproteobacteria</taxon>
        <taxon>Pseudomonadales</taxon>
        <taxon>Pseudomonadaceae</taxon>
        <taxon>Pseudomonas</taxon>
    </lineage>
</organism>
<dbReference type="PROSITE" id="PS00336">
    <property type="entry name" value="BETA_LACTAMASE_C"/>
    <property type="match status" value="1"/>
</dbReference>
<dbReference type="NCBIfam" id="NF033085">
    <property type="entry name" value="bla_class_C"/>
    <property type="match status" value="1"/>
</dbReference>
<dbReference type="InterPro" id="IPR058136">
    <property type="entry name" value="AmpC"/>
</dbReference>
<dbReference type="Gene3D" id="3.40.710.10">
    <property type="entry name" value="DD-peptidase/beta-lactamase superfamily"/>
    <property type="match status" value="1"/>
</dbReference>
<evidence type="ECO:0000256" key="4">
    <source>
        <dbReference type="ARBA" id="ARBA00022801"/>
    </source>
</evidence>
<proteinExistence type="inferred from homology"/>
<evidence type="ECO:0000256" key="5">
    <source>
        <dbReference type="ARBA" id="ARBA00023251"/>
    </source>
</evidence>
<dbReference type="AlphaFoldDB" id="A0A5C5Q4N7"/>
<dbReference type="InterPro" id="IPR050491">
    <property type="entry name" value="AmpC-like"/>
</dbReference>
<feature type="domain" description="Beta-lactamase-related" evidence="8">
    <location>
        <begin position="39"/>
        <end position="385"/>
    </location>
</feature>
<feature type="signal peptide" evidence="7">
    <location>
        <begin position="1"/>
        <end position="23"/>
    </location>
</feature>
<dbReference type="OrthoDB" id="5377431at2"/>
<evidence type="ECO:0000256" key="7">
    <source>
        <dbReference type="SAM" id="SignalP"/>
    </source>
</evidence>
<comment type="catalytic activity">
    <reaction evidence="1 6">
        <text>a beta-lactam + H2O = a substituted beta-amino acid</text>
        <dbReference type="Rhea" id="RHEA:20401"/>
        <dbReference type="ChEBI" id="CHEBI:15377"/>
        <dbReference type="ChEBI" id="CHEBI:35627"/>
        <dbReference type="ChEBI" id="CHEBI:140347"/>
        <dbReference type="EC" id="3.5.2.6"/>
    </reaction>
</comment>
<reference evidence="9 10" key="1">
    <citation type="submission" date="2019-06" db="EMBL/GenBank/DDBJ databases">
        <title>Pseudomonas bimorpha sp. nov. isolated from bovine raw milk and skim milk concentrate.</title>
        <authorList>
            <person name="Hofmann K."/>
            <person name="Huptas C."/>
            <person name="Doll E."/>
            <person name="Scherer S."/>
            <person name="Wenning M."/>
        </authorList>
    </citation>
    <scope>NUCLEOTIDE SEQUENCE [LARGE SCALE GENOMIC DNA]</scope>
    <source>
        <strain evidence="9 10">DSM 108990</strain>
    </source>
</reference>
<evidence type="ECO:0000256" key="1">
    <source>
        <dbReference type="ARBA" id="ARBA00001526"/>
    </source>
</evidence>
<dbReference type="PANTHER" id="PTHR46825:SF8">
    <property type="entry name" value="BETA-LACTAMASE-RELATED"/>
    <property type="match status" value="1"/>
</dbReference>
<comment type="caution">
    <text evidence="9">The sequence shown here is derived from an EMBL/GenBank/DDBJ whole genome shotgun (WGS) entry which is preliminary data.</text>
</comment>